<evidence type="ECO:0000256" key="4">
    <source>
        <dbReference type="ARBA" id="ARBA00022694"/>
    </source>
</evidence>
<dbReference type="Pfam" id="PF11734">
    <property type="entry name" value="TilS_C"/>
    <property type="match status" value="1"/>
</dbReference>
<sequence length="440" mass="50228">MLTAFQEHIRQKALLDPSKTYLLACSGGVDSMVLGFLLMKSEIPIELAHVNFGLRGEDSNQDELFVIQWAEQYGITLHLHHPKTQEHAEEKKLSIQMAAREIRYSWFESLKQERNLEGIVLAHHQDDQLETIFLNLLRGTGLDGIQGMADKKSGLIRPLLPFSKAEIEAFAKENGIAWREDKSNQKTDYKRNKLRLEALPGLYAVSDDARQNLLGSFARMHDAGKALHGLVQDWLGKYLKTDKDTQTLPFHAFNHHSGANTLIFYWLRGFGFNSDQCEAIVSSAKSGESGKQFFSASHQLNVDREELLLAPQVENFQSIFIQEQDIEITLPEGTYELIKKPIGDKLDSSRENAMLDLEKLNFPFEIRTWQLGDRFIPLGMNHPKKVSDFLIDLKLPRIHKERVKVLISDGQIAWVIGHRIAEWAKCDGSTRTILHFKMKN</sequence>
<accession>A0ABT2GCC9</accession>
<dbReference type="RefSeq" id="WP_259415213.1">
    <property type="nucleotide sequence ID" value="NZ_JANWGH010000003.1"/>
</dbReference>
<keyword evidence="4 8" id="KW-0819">tRNA processing</keyword>
<evidence type="ECO:0000256" key="6">
    <source>
        <dbReference type="ARBA" id="ARBA00022840"/>
    </source>
</evidence>
<evidence type="ECO:0000313" key="10">
    <source>
        <dbReference type="EMBL" id="MCS5491587.1"/>
    </source>
</evidence>
<keyword evidence="5 8" id="KW-0547">Nucleotide-binding</keyword>
<dbReference type="EC" id="6.3.4.19" evidence="8"/>
<dbReference type="InterPro" id="IPR014729">
    <property type="entry name" value="Rossmann-like_a/b/a_fold"/>
</dbReference>
<comment type="catalytic activity">
    <reaction evidence="7 8">
        <text>cytidine(34) in tRNA(Ile2) + L-lysine + ATP = lysidine(34) in tRNA(Ile2) + AMP + diphosphate + H(+)</text>
        <dbReference type="Rhea" id="RHEA:43744"/>
        <dbReference type="Rhea" id="RHEA-COMP:10625"/>
        <dbReference type="Rhea" id="RHEA-COMP:10670"/>
        <dbReference type="ChEBI" id="CHEBI:15378"/>
        <dbReference type="ChEBI" id="CHEBI:30616"/>
        <dbReference type="ChEBI" id="CHEBI:32551"/>
        <dbReference type="ChEBI" id="CHEBI:33019"/>
        <dbReference type="ChEBI" id="CHEBI:82748"/>
        <dbReference type="ChEBI" id="CHEBI:83665"/>
        <dbReference type="ChEBI" id="CHEBI:456215"/>
        <dbReference type="EC" id="6.3.4.19"/>
    </reaction>
</comment>
<dbReference type="SUPFAM" id="SSF56037">
    <property type="entry name" value="PheT/TilS domain"/>
    <property type="match status" value="1"/>
</dbReference>
<dbReference type="GO" id="GO:0032267">
    <property type="term" value="F:tRNA(Ile)-lysidine synthase activity"/>
    <property type="evidence" value="ECO:0007669"/>
    <property type="project" value="UniProtKB-EC"/>
</dbReference>
<evidence type="ECO:0000256" key="1">
    <source>
        <dbReference type="ARBA" id="ARBA00004496"/>
    </source>
</evidence>
<dbReference type="Pfam" id="PF01171">
    <property type="entry name" value="ATP_bind_3"/>
    <property type="match status" value="1"/>
</dbReference>
<evidence type="ECO:0000313" key="11">
    <source>
        <dbReference type="Proteomes" id="UP001206788"/>
    </source>
</evidence>
<gene>
    <name evidence="8 10" type="primary">tilS</name>
    <name evidence="10" type="ORF">NY014_14185</name>
</gene>
<comment type="domain">
    <text evidence="8">The N-terminal region contains the highly conserved SGGXDS motif, predicted to be a P-loop motif involved in ATP binding.</text>
</comment>
<dbReference type="EMBL" id="JANWGH010000003">
    <property type="protein sequence ID" value="MCS5491587.1"/>
    <property type="molecule type" value="Genomic_DNA"/>
</dbReference>
<comment type="similarity">
    <text evidence="8">Belongs to the tRNA(Ile)-lysidine synthase family.</text>
</comment>
<protein>
    <recommendedName>
        <fullName evidence="8">tRNA(Ile)-lysidine synthase</fullName>
        <ecNumber evidence="8">6.3.4.19</ecNumber>
    </recommendedName>
    <alternativeName>
        <fullName evidence="8">tRNA(Ile)-2-lysyl-cytidine synthase</fullName>
    </alternativeName>
    <alternativeName>
        <fullName evidence="8">tRNA(Ile)-lysidine synthetase</fullName>
    </alternativeName>
</protein>
<dbReference type="NCBIfam" id="TIGR02433">
    <property type="entry name" value="lysidine_TilS_C"/>
    <property type="match status" value="1"/>
</dbReference>
<reference evidence="10 11" key="1">
    <citation type="submission" date="2022-08" db="EMBL/GenBank/DDBJ databases">
        <title>Algoriphagus sp. CAU 1643 isolated from mud.</title>
        <authorList>
            <person name="Kim W."/>
        </authorList>
    </citation>
    <scope>NUCLEOTIDE SEQUENCE [LARGE SCALE GENOMIC DNA]</scope>
    <source>
        <strain evidence="10 11">CAU 1643</strain>
    </source>
</reference>
<comment type="caution">
    <text evidence="10">The sequence shown here is derived from an EMBL/GenBank/DDBJ whole genome shotgun (WGS) entry which is preliminary data.</text>
</comment>
<dbReference type="HAMAP" id="MF_01161">
    <property type="entry name" value="tRNA_Ile_lys_synt"/>
    <property type="match status" value="1"/>
</dbReference>
<dbReference type="InterPro" id="IPR012795">
    <property type="entry name" value="tRNA_Ile_lys_synt_N"/>
</dbReference>
<dbReference type="SMART" id="SM00977">
    <property type="entry name" value="TilS_C"/>
    <property type="match status" value="1"/>
</dbReference>
<keyword evidence="3 8" id="KW-0436">Ligase</keyword>
<comment type="subcellular location">
    <subcellularLocation>
        <location evidence="1 8">Cytoplasm</location>
    </subcellularLocation>
</comment>
<dbReference type="SUPFAM" id="SSF52402">
    <property type="entry name" value="Adenine nucleotide alpha hydrolases-like"/>
    <property type="match status" value="1"/>
</dbReference>
<dbReference type="CDD" id="cd01992">
    <property type="entry name" value="TilS_N"/>
    <property type="match status" value="1"/>
</dbReference>
<name>A0ABT2GCC9_9BACT</name>
<evidence type="ECO:0000256" key="2">
    <source>
        <dbReference type="ARBA" id="ARBA00022490"/>
    </source>
</evidence>
<dbReference type="NCBIfam" id="TIGR02432">
    <property type="entry name" value="lysidine_TilS_N"/>
    <property type="match status" value="1"/>
</dbReference>
<evidence type="ECO:0000256" key="8">
    <source>
        <dbReference type="HAMAP-Rule" id="MF_01161"/>
    </source>
</evidence>
<keyword evidence="6 8" id="KW-0067">ATP-binding</keyword>
<evidence type="ECO:0000256" key="3">
    <source>
        <dbReference type="ARBA" id="ARBA00022598"/>
    </source>
</evidence>
<keyword evidence="11" id="KW-1185">Reference proteome</keyword>
<evidence type="ECO:0000256" key="5">
    <source>
        <dbReference type="ARBA" id="ARBA00022741"/>
    </source>
</evidence>
<evidence type="ECO:0000259" key="9">
    <source>
        <dbReference type="SMART" id="SM00977"/>
    </source>
</evidence>
<dbReference type="Gene3D" id="3.40.50.620">
    <property type="entry name" value="HUPs"/>
    <property type="match status" value="1"/>
</dbReference>
<proteinExistence type="inferred from homology"/>
<dbReference type="PANTHER" id="PTHR43033:SF1">
    <property type="entry name" value="TRNA(ILE)-LYSIDINE SYNTHASE-RELATED"/>
    <property type="match status" value="1"/>
</dbReference>
<dbReference type="InterPro" id="IPR011063">
    <property type="entry name" value="TilS/TtcA_N"/>
</dbReference>
<feature type="domain" description="Lysidine-tRNA(Ile) synthetase C-terminal" evidence="9">
    <location>
        <begin position="364"/>
        <end position="436"/>
    </location>
</feature>
<keyword evidence="2 8" id="KW-0963">Cytoplasm</keyword>
<dbReference type="InterPro" id="IPR012796">
    <property type="entry name" value="Lysidine-tRNA-synth_C"/>
</dbReference>
<comment type="function">
    <text evidence="8">Ligates lysine onto the cytidine present at position 34 of the AUA codon-specific tRNA(Ile) that contains the anticodon CAU, in an ATP-dependent manner. Cytidine is converted to lysidine, thus changing the amino acid specificity of the tRNA from methionine to isoleucine.</text>
</comment>
<organism evidence="10 11">
    <name type="scientific">Algoriphagus limi</name>
    <dbReference type="NCBI Taxonomy" id="2975273"/>
    <lineage>
        <taxon>Bacteria</taxon>
        <taxon>Pseudomonadati</taxon>
        <taxon>Bacteroidota</taxon>
        <taxon>Cytophagia</taxon>
        <taxon>Cytophagales</taxon>
        <taxon>Cyclobacteriaceae</taxon>
        <taxon>Algoriphagus</taxon>
    </lineage>
</organism>
<dbReference type="InterPro" id="IPR012094">
    <property type="entry name" value="tRNA_Ile_lys_synt"/>
</dbReference>
<dbReference type="Proteomes" id="UP001206788">
    <property type="component" value="Unassembled WGS sequence"/>
</dbReference>
<feature type="binding site" evidence="8">
    <location>
        <begin position="26"/>
        <end position="31"/>
    </location>
    <ligand>
        <name>ATP</name>
        <dbReference type="ChEBI" id="CHEBI:30616"/>
    </ligand>
</feature>
<dbReference type="PANTHER" id="PTHR43033">
    <property type="entry name" value="TRNA(ILE)-LYSIDINE SYNTHASE-RELATED"/>
    <property type="match status" value="1"/>
</dbReference>
<evidence type="ECO:0000256" key="7">
    <source>
        <dbReference type="ARBA" id="ARBA00048539"/>
    </source>
</evidence>